<name>A0A0F9FLP3_9ZZZZ</name>
<dbReference type="PANTHER" id="PTHR43284">
    <property type="entry name" value="ASPARAGINE SYNTHETASE (GLUTAMINE-HYDROLYZING)"/>
    <property type="match status" value="1"/>
</dbReference>
<evidence type="ECO:0000259" key="2">
    <source>
        <dbReference type="Pfam" id="PF00733"/>
    </source>
</evidence>
<dbReference type="InterPro" id="IPR051786">
    <property type="entry name" value="ASN_synthetase/amidase"/>
</dbReference>
<feature type="domain" description="Asparagine synthetase" evidence="2">
    <location>
        <begin position="52"/>
        <end position="438"/>
    </location>
</feature>
<dbReference type="InterPro" id="IPR006426">
    <property type="entry name" value="Asn_synth_AEB"/>
</dbReference>
<dbReference type="GO" id="GO:0004066">
    <property type="term" value="F:asparagine synthase (glutamine-hydrolyzing) activity"/>
    <property type="evidence" value="ECO:0007669"/>
    <property type="project" value="InterPro"/>
</dbReference>
<dbReference type="GO" id="GO:0006529">
    <property type="term" value="P:asparagine biosynthetic process"/>
    <property type="evidence" value="ECO:0007669"/>
    <property type="project" value="InterPro"/>
</dbReference>
<sequence>YIPGPLTIFEKIKKLLPGHTMIMRNGNISIKQYWRIRNNHFHHDLIESKRSIRELLQDSVKIQLMSDVPLGVFLSGGIDSSIIVALMAQEMNQPVKTFSIGFEDSTYNELEYTRLIAKKYNTEHHEFIVKPDAVSLTEKLLDYLDEPLGDFSIFPTYLVSKMAHKYVKVALSGDGGDELFAGYDTYLADKMATYYTKLPEMLKDGIIAKLFESIRPSSKKKGFINRTKRFLEGMQLPHNLHHTRWMVFLKHAEKELLYTPELRMSNSMDEEYQFIYRYFDEAMDYDQGDTLNQQLYVDLKTYLPDNILVKVDRMSMSTSLETRVPFLDYRFVELISSFPGHLKQKGLKTKWILKQAMKDLLPQEILTRGKEGFSIPIKNWLQNELKPMMMDVLSPNKIKREGFFNERYIERLKAEHLNGTQNHSHRLWSLMVFEIWMQKYLN</sequence>
<dbReference type="PIRSF" id="PIRSF001589">
    <property type="entry name" value="Asn_synthetase_glu-h"/>
    <property type="match status" value="1"/>
</dbReference>
<dbReference type="Gene3D" id="3.40.50.620">
    <property type="entry name" value="HUPs"/>
    <property type="match status" value="1"/>
</dbReference>
<dbReference type="CDD" id="cd01991">
    <property type="entry name" value="Asn_synthase_B_C"/>
    <property type="match status" value="1"/>
</dbReference>
<dbReference type="GO" id="GO:0005829">
    <property type="term" value="C:cytosol"/>
    <property type="evidence" value="ECO:0007669"/>
    <property type="project" value="TreeGrafter"/>
</dbReference>
<feature type="non-terminal residue" evidence="3">
    <location>
        <position position="1"/>
    </location>
</feature>
<gene>
    <name evidence="3" type="ORF">LCGC14_2014920</name>
</gene>
<dbReference type="AlphaFoldDB" id="A0A0F9FLP3"/>
<accession>A0A0F9FLP3</accession>
<protein>
    <recommendedName>
        <fullName evidence="2">Asparagine synthetase domain-containing protein</fullName>
    </recommendedName>
</protein>
<organism evidence="3">
    <name type="scientific">marine sediment metagenome</name>
    <dbReference type="NCBI Taxonomy" id="412755"/>
    <lineage>
        <taxon>unclassified sequences</taxon>
        <taxon>metagenomes</taxon>
        <taxon>ecological metagenomes</taxon>
    </lineage>
</organism>
<dbReference type="EMBL" id="LAZR01023174">
    <property type="protein sequence ID" value="KKL79431.1"/>
    <property type="molecule type" value="Genomic_DNA"/>
</dbReference>
<dbReference type="PANTHER" id="PTHR43284:SF1">
    <property type="entry name" value="ASPARAGINE SYNTHETASE"/>
    <property type="match status" value="1"/>
</dbReference>
<evidence type="ECO:0000313" key="3">
    <source>
        <dbReference type="EMBL" id="KKL79431.1"/>
    </source>
</evidence>
<proteinExistence type="inferred from homology"/>
<comment type="similarity">
    <text evidence="1">Belongs to the asparagine synthetase family.</text>
</comment>
<comment type="caution">
    <text evidence="3">The sequence shown here is derived from an EMBL/GenBank/DDBJ whole genome shotgun (WGS) entry which is preliminary data.</text>
</comment>
<dbReference type="InterPro" id="IPR014729">
    <property type="entry name" value="Rossmann-like_a/b/a_fold"/>
</dbReference>
<reference evidence="3" key="1">
    <citation type="journal article" date="2015" name="Nature">
        <title>Complex archaea that bridge the gap between prokaryotes and eukaryotes.</title>
        <authorList>
            <person name="Spang A."/>
            <person name="Saw J.H."/>
            <person name="Jorgensen S.L."/>
            <person name="Zaremba-Niedzwiedzka K."/>
            <person name="Martijn J."/>
            <person name="Lind A.E."/>
            <person name="van Eijk R."/>
            <person name="Schleper C."/>
            <person name="Guy L."/>
            <person name="Ettema T.J."/>
        </authorList>
    </citation>
    <scope>NUCLEOTIDE SEQUENCE</scope>
</reference>
<dbReference type="SUPFAM" id="SSF52402">
    <property type="entry name" value="Adenine nucleotide alpha hydrolases-like"/>
    <property type="match status" value="1"/>
</dbReference>
<dbReference type="NCBIfam" id="TIGR01536">
    <property type="entry name" value="asn_synth_AEB"/>
    <property type="match status" value="1"/>
</dbReference>
<dbReference type="InterPro" id="IPR001962">
    <property type="entry name" value="Asn_synthase"/>
</dbReference>
<evidence type="ECO:0000256" key="1">
    <source>
        <dbReference type="ARBA" id="ARBA00005752"/>
    </source>
</evidence>
<dbReference type="Pfam" id="PF00733">
    <property type="entry name" value="Asn_synthase"/>
    <property type="match status" value="1"/>
</dbReference>